<feature type="chain" id="PRO_5039898459" description="Secreted protein" evidence="1">
    <location>
        <begin position="20"/>
        <end position="75"/>
    </location>
</feature>
<accession>A0A9K3EF95</accession>
<dbReference type="Gramene" id="mRNA:HanXRQr2_Chr13g0575531">
    <property type="protein sequence ID" value="CDS:HanXRQr2_Chr13g0575531.1"/>
    <property type="gene ID" value="HanXRQr2_Chr13g0575531"/>
</dbReference>
<comment type="caution">
    <text evidence="2">The sequence shown here is derived from an EMBL/GenBank/DDBJ whole genome shotgun (WGS) entry which is preliminary data.</text>
</comment>
<gene>
    <name evidence="2" type="ORF">HanXRQr2_Chr13g0575531</name>
</gene>
<dbReference type="Proteomes" id="UP000215914">
    <property type="component" value="Unassembled WGS sequence"/>
</dbReference>
<dbReference type="AlphaFoldDB" id="A0A9K3EF95"/>
<reference evidence="2" key="1">
    <citation type="journal article" date="2017" name="Nature">
        <title>The sunflower genome provides insights into oil metabolism, flowering and Asterid evolution.</title>
        <authorList>
            <person name="Badouin H."/>
            <person name="Gouzy J."/>
            <person name="Grassa C.J."/>
            <person name="Murat F."/>
            <person name="Staton S.E."/>
            <person name="Cottret L."/>
            <person name="Lelandais-Briere C."/>
            <person name="Owens G.L."/>
            <person name="Carrere S."/>
            <person name="Mayjonade B."/>
            <person name="Legrand L."/>
            <person name="Gill N."/>
            <person name="Kane N.C."/>
            <person name="Bowers J.E."/>
            <person name="Hubner S."/>
            <person name="Bellec A."/>
            <person name="Berard A."/>
            <person name="Berges H."/>
            <person name="Blanchet N."/>
            <person name="Boniface M.C."/>
            <person name="Brunel D."/>
            <person name="Catrice O."/>
            <person name="Chaidir N."/>
            <person name="Claudel C."/>
            <person name="Donnadieu C."/>
            <person name="Faraut T."/>
            <person name="Fievet G."/>
            <person name="Helmstetter N."/>
            <person name="King M."/>
            <person name="Knapp S.J."/>
            <person name="Lai Z."/>
            <person name="Le Paslier M.C."/>
            <person name="Lippi Y."/>
            <person name="Lorenzon L."/>
            <person name="Mandel J.R."/>
            <person name="Marage G."/>
            <person name="Marchand G."/>
            <person name="Marquand E."/>
            <person name="Bret-Mestries E."/>
            <person name="Morien E."/>
            <person name="Nambeesan S."/>
            <person name="Nguyen T."/>
            <person name="Pegot-Espagnet P."/>
            <person name="Pouilly N."/>
            <person name="Raftis F."/>
            <person name="Sallet E."/>
            <person name="Schiex T."/>
            <person name="Thomas J."/>
            <person name="Vandecasteele C."/>
            <person name="Vares D."/>
            <person name="Vear F."/>
            <person name="Vautrin S."/>
            <person name="Crespi M."/>
            <person name="Mangin B."/>
            <person name="Burke J.M."/>
            <person name="Salse J."/>
            <person name="Munos S."/>
            <person name="Vincourt P."/>
            <person name="Rieseberg L.H."/>
            <person name="Langlade N.B."/>
        </authorList>
    </citation>
    <scope>NUCLEOTIDE SEQUENCE</scope>
    <source>
        <tissue evidence="2">Leaves</tissue>
    </source>
</reference>
<evidence type="ECO:0000256" key="1">
    <source>
        <dbReference type="SAM" id="SignalP"/>
    </source>
</evidence>
<reference evidence="2" key="2">
    <citation type="submission" date="2020-06" db="EMBL/GenBank/DDBJ databases">
        <title>Helianthus annuus Genome sequencing and assembly Release 2.</title>
        <authorList>
            <person name="Gouzy J."/>
            <person name="Langlade N."/>
            <person name="Munos S."/>
        </authorList>
    </citation>
    <scope>NUCLEOTIDE SEQUENCE</scope>
    <source>
        <tissue evidence="2">Leaves</tissue>
    </source>
</reference>
<organism evidence="2 3">
    <name type="scientific">Helianthus annuus</name>
    <name type="common">Common sunflower</name>
    <dbReference type="NCBI Taxonomy" id="4232"/>
    <lineage>
        <taxon>Eukaryota</taxon>
        <taxon>Viridiplantae</taxon>
        <taxon>Streptophyta</taxon>
        <taxon>Embryophyta</taxon>
        <taxon>Tracheophyta</taxon>
        <taxon>Spermatophyta</taxon>
        <taxon>Magnoliopsida</taxon>
        <taxon>eudicotyledons</taxon>
        <taxon>Gunneridae</taxon>
        <taxon>Pentapetalae</taxon>
        <taxon>asterids</taxon>
        <taxon>campanulids</taxon>
        <taxon>Asterales</taxon>
        <taxon>Asteraceae</taxon>
        <taxon>Asteroideae</taxon>
        <taxon>Heliantheae alliance</taxon>
        <taxon>Heliantheae</taxon>
        <taxon>Helianthus</taxon>
    </lineage>
</organism>
<evidence type="ECO:0008006" key="4">
    <source>
        <dbReference type="Google" id="ProtNLM"/>
    </source>
</evidence>
<sequence length="75" mass="8518">MYARFPCSSCLFMFQVVLSRCSMPPLQDLLVICDNPSFQGLSSTRCLFSQLCSHNSLRCNGCTFAILLFYYCLVL</sequence>
<dbReference type="EMBL" id="MNCJ02000328">
    <property type="protein sequence ID" value="KAF5772321.1"/>
    <property type="molecule type" value="Genomic_DNA"/>
</dbReference>
<protein>
    <recommendedName>
        <fullName evidence="4">Secreted protein</fullName>
    </recommendedName>
</protein>
<keyword evidence="1" id="KW-0732">Signal</keyword>
<name>A0A9K3EF95_HELAN</name>
<proteinExistence type="predicted"/>
<feature type="signal peptide" evidence="1">
    <location>
        <begin position="1"/>
        <end position="19"/>
    </location>
</feature>
<keyword evidence="3" id="KW-1185">Reference proteome</keyword>
<evidence type="ECO:0000313" key="3">
    <source>
        <dbReference type="Proteomes" id="UP000215914"/>
    </source>
</evidence>
<evidence type="ECO:0000313" key="2">
    <source>
        <dbReference type="EMBL" id="KAF5772321.1"/>
    </source>
</evidence>